<proteinExistence type="predicted"/>
<protein>
    <submittedName>
        <fullName evidence="6">Inner membrane protein YbhL</fullName>
    </submittedName>
</protein>
<feature type="transmembrane region" description="Helical" evidence="5">
    <location>
        <begin position="150"/>
        <end position="168"/>
    </location>
</feature>
<dbReference type="PANTHER" id="PTHR23291:SF50">
    <property type="entry name" value="PROTEIN LIFEGUARD 4"/>
    <property type="match status" value="1"/>
</dbReference>
<feature type="transmembrane region" description="Helical" evidence="5">
    <location>
        <begin position="119"/>
        <end position="138"/>
    </location>
</feature>
<dbReference type="CDD" id="cd10432">
    <property type="entry name" value="BI-1-like_bacterial"/>
    <property type="match status" value="1"/>
</dbReference>
<dbReference type="PANTHER" id="PTHR23291">
    <property type="entry name" value="BAX INHIBITOR-RELATED"/>
    <property type="match status" value="1"/>
</dbReference>
<dbReference type="InterPro" id="IPR006214">
    <property type="entry name" value="Bax_inhibitor_1-related"/>
</dbReference>
<reference evidence="6" key="1">
    <citation type="submission" date="2019-08" db="EMBL/GenBank/DDBJ databases">
        <authorList>
            <person name="Kucharzyk K."/>
            <person name="Murdoch R.W."/>
            <person name="Higgins S."/>
            <person name="Loffler F."/>
        </authorList>
    </citation>
    <scope>NUCLEOTIDE SEQUENCE</scope>
</reference>
<dbReference type="GO" id="GO:0016020">
    <property type="term" value="C:membrane"/>
    <property type="evidence" value="ECO:0007669"/>
    <property type="project" value="UniProtKB-SubCell"/>
</dbReference>
<name>A0A644XH61_9ZZZZ</name>
<evidence type="ECO:0000313" key="6">
    <source>
        <dbReference type="EMBL" id="MPM15545.1"/>
    </source>
</evidence>
<feature type="transmembrane region" description="Helical" evidence="5">
    <location>
        <begin position="65"/>
        <end position="84"/>
    </location>
</feature>
<accession>A0A644XH61</accession>
<dbReference type="EMBL" id="VSSQ01002460">
    <property type="protein sequence ID" value="MPM15545.1"/>
    <property type="molecule type" value="Genomic_DNA"/>
</dbReference>
<evidence type="ECO:0000256" key="4">
    <source>
        <dbReference type="ARBA" id="ARBA00023136"/>
    </source>
</evidence>
<feature type="transmembrane region" description="Helical" evidence="5">
    <location>
        <begin position="174"/>
        <end position="193"/>
    </location>
</feature>
<feature type="transmembrane region" description="Helical" evidence="5">
    <location>
        <begin position="214"/>
        <end position="237"/>
    </location>
</feature>
<keyword evidence="4 5" id="KW-0472">Membrane</keyword>
<sequence length="240" mass="26105">MENNTNYSDPQVFTRENTGVKSSFVANVFAWMFGALIITAVVAYLFGSQITLIRLLIGETGFTPLGWVVMVAPLGLVLLMSFGFNRLSATALSIVFLVYSLLMGASLGFIFLVYQLGTIGLAFIITSGMFALMAIAGYTTKMDLTKFGNILMIALVAIVIGSVVNIFMGNSTMDLIICVVGVLVFTGLIAYDMQKIKNNAQFAMANPEAGRKMAIVSALSLYLDFINLFLLILRLLARRN</sequence>
<organism evidence="6">
    <name type="scientific">bioreactor metagenome</name>
    <dbReference type="NCBI Taxonomy" id="1076179"/>
    <lineage>
        <taxon>unclassified sequences</taxon>
        <taxon>metagenomes</taxon>
        <taxon>ecological metagenomes</taxon>
    </lineage>
</organism>
<dbReference type="Pfam" id="PF01027">
    <property type="entry name" value="Bax1-I"/>
    <property type="match status" value="1"/>
</dbReference>
<feature type="transmembrane region" description="Helical" evidence="5">
    <location>
        <begin position="24"/>
        <end position="45"/>
    </location>
</feature>
<gene>
    <name evidence="6" type="primary">ybhL_2</name>
    <name evidence="6" type="ORF">SDC9_61916</name>
</gene>
<evidence type="ECO:0000256" key="1">
    <source>
        <dbReference type="ARBA" id="ARBA00004141"/>
    </source>
</evidence>
<comment type="caution">
    <text evidence="6">The sequence shown here is derived from an EMBL/GenBank/DDBJ whole genome shotgun (WGS) entry which is preliminary data.</text>
</comment>
<evidence type="ECO:0000256" key="5">
    <source>
        <dbReference type="SAM" id="Phobius"/>
    </source>
</evidence>
<keyword evidence="2 5" id="KW-0812">Transmembrane</keyword>
<evidence type="ECO:0000256" key="2">
    <source>
        <dbReference type="ARBA" id="ARBA00022692"/>
    </source>
</evidence>
<dbReference type="AlphaFoldDB" id="A0A644XH61"/>
<feature type="transmembrane region" description="Helical" evidence="5">
    <location>
        <begin position="91"/>
        <end position="113"/>
    </location>
</feature>
<comment type="subcellular location">
    <subcellularLocation>
        <location evidence="1">Membrane</location>
        <topology evidence="1">Multi-pass membrane protein</topology>
    </subcellularLocation>
</comment>
<evidence type="ECO:0000256" key="3">
    <source>
        <dbReference type="ARBA" id="ARBA00022989"/>
    </source>
</evidence>
<keyword evidence="3 5" id="KW-1133">Transmembrane helix</keyword>